<sequence>MLSRQFVINAFTGKGFRGNPAAVCVLQDWPDDTWLQATARDNALSETAFLVREAAGYRLRWFTPTAEVRLCGHATLATAHVLYTLLGCSAPGVSFMTLSGELGVSRLGQDEYRLDFPARFAQAIATPPALAAALGATPLEVLETDVYLAVFADEAQIRALRPDMAALQALPRRAVIVTAPGRTADFVSRYFAPRMGVPEDPVTGSAHCVLTPFWGARLGKTTLQAQQLSERGGELRCEWDGDRVGLCGRAAAAHDN</sequence>
<keyword evidence="4" id="KW-1185">Reference proteome</keyword>
<dbReference type="RefSeq" id="WP_345930366.1">
    <property type="nucleotide sequence ID" value="NZ_JBDIVF010000016.1"/>
</dbReference>
<evidence type="ECO:0000256" key="1">
    <source>
        <dbReference type="ARBA" id="ARBA00008270"/>
    </source>
</evidence>
<dbReference type="EMBL" id="JBEWLZ010000010">
    <property type="protein sequence ID" value="MET1491310.1"/>
    <property type="molecule type" value="Genomic_DNA"/>
</dbReference>
<name>A0ABV2CTP9_9RHOO</name>
<accession>A0ABV2CTP9</accession>
<dbReference type="Gene3D" id="3.10.310.10">
    <property type="entry name" value="Diaminopimelate Epimerase, Chain A, domain 1"/>
    <property type="match status" value="2"/>
</dbReference>
<evidence type="ECO:0000313" key="3">
    <source>
        <dbReference type="EMBL" id="MET1491310.1"/>
    </source>
</evidence>
<dbReference type="Pfam" id="PF02567">
    <property type="entry name" value="PhzC-PhzF"/>
    <property type="match status" value="1"/>
</dbReference>
<evidence type="ECO:0000256" key="2">
    <source>
        <dbReference type="ARBA" id="ARBA00023235"/>
    </source>
</evidence>
<dbReference type="PANTHER" id="PTHR13774">
    <property type="entry name" value="PHENAZINE BIOSYNTHESIS PROTEIN"/>
    <property type="match status" value="1"/>
</dbReference>
<gene>
    <name evidence="3" type="ORF">ABVT11_15830</name>
</gene>
<dbReference type="PANTHER" id="PTHR13774:SF17">
    <property type="entry name" value="PHENAZINE BIOSYNTHESIS-LIKE DOMAIN-CONTAINING PROTEIN"/>
    <property type="match status" value="1"/>
</dbReference>
<proteinExistence type="inferred from homology"/>
<dbReference type="Proteomes" id="UP001548590">
    <property type="component" value="Unassembled WGS sequence"/>
</dbReference>
<reference evidence="3 4" key="1">
    <citation type="submission" date="2024-07" db="EMBL/GenBank/DDBJ databases">
        <title>Uliginosibacterium paludis KCTC:42655.</title>
        <authorList>
            <person name="Kim M.K."/>
        </authorList>
    </citation>
    <scope>NUCLEOTIDE SEQUENCE [LARGE SCALE GENOMIC DNA]</scope>
    <source>
        <strain evidence="3 4">KCTC 42655</strain>
    </source>
</reference>
<keyword evidence="2" id="KW-0413">Isomerase</keyword>
<dbReference type="PIRSF" id="PIRSF016184">
    <property type="entry name" value="PhzC_PhzF"/>
    <property type="match status" value="1"/>
</dbReference>
<comment type="caution">
    <text evidence="3">The sequence shown here is derived from an EMBL/GenBank/DDBJ whole genome shotgun (WGS) entry which is preliminary data.</text>
</comment>
<protein>
    <submittedName>
        <fullName evidence="3">PhzF family phenazine biosynthesis protein</fullName>
    </submittedName>
</protein>
<dbReference type="NCBIfam" id="TIGR00654">
    <property type="entry name" value="PhzF_family"/>
    <property type="match status" value="1"/>
</dbReference>
<organism evidence="3 4">
    <name type="scientific">Uliginosibacterium paludis</name>
    <dbReference type="NCBI Taxonomy" id="1615952"/>
    <lineage>
        <taxon>Bacteria</taxon>
        <taxon>Pseudomonadati</taxon>
        <taxon>Pseudomonadota</taxon>
        <taxon>Betaproteobacteria</taxon>
        <taxon>Rhodocyclales</taxon>
        <taxon>Zoogloeaceae</taxon>
        <taxon>Uliginosibacterium</taxon>
    </lineage>
</organism>
<dbReference type="InterPro" id="IPR003719">
    <property type="entry name" value="Phenazine_PhzF-like"/>
</dbReference>
<dbReference type="SUPFAM" id="SSF54506">
    <property type="entry name" value="Diaminopimelate epimerase-like"/>
    <property type="match status" value="1"/>
</dbReference>
<evidence type="ECO:0000313" key="4">
    <source>
        <dbReference type="Proteomes" id="UP001548590"/>
    </source>
</evidence>
<comment type="similarity">
    <text evidence="1">Belongs to the PhzF family.</text>
</comment>